<accession>A0ABS6SEH6</accession>
<dbReference type="Pfam" id="PF14907">
    <property type="entry name" value="NTP_transf_5"/>
    <property type="match status" value="1"/>
</dbReference>
<dbReference type="InterPro" id="IPR039498">
    <property type="entry name" value="NTP_transf_5"/>
</dbReference>
<name>A0ABS6SEH6_9SPHN</name>
<evidence type="ECO:0000313" key="1">
    <source>
        <dbReference type="EMBL" id="MBV7256813.1"/>
    </source>
</evidence>
<keyword evidence="2" id="KW-1185">Reference proteome</keyword>
<reference evidence="1 2" key="1">
    <citation type="submission" date="2021-04" db="EMBL/GenBank/DDBJ databases">
        <authorList>
            <person name="Pira H."/>
            <person name="Risdian C."/>
            <person name="Wink J."/>
        </authorList>
    </citation>
    <scope>NUCLEOTIDE SEQUENCE [LARGE SCALE GENOMIC DNA]</scope>
    <source>
        <strain evidence="1 2">WHA3</strain>
    </source>
</reference>
<evidence type="ECO:0000313" key="2">
    <source>
        <dbReference type="Proteomes" id="UP000722336"/>
    </source>
</evidence>
<comment type="caution">
    <text evidence="1">The sequence shown here is derived from an EMBL/GenBank/DDBJ whole genome shotgun (WGS) entry which is preliminary data.</text>
</comment>
<protein>
    <submittedName>
        <fullName evidence="1">Nucleotidyltransferase family protein</fullName>
    </submittedName>
</protein>
<organism evidence="1 2">
    <name type="scientific">Pacificimonas pallii</name>
    <dbReference type="NCBI Taxonomy" id="2827236"/>
    <lineage>
        <taxon>Bacteria</taxon>
        <taxon>Pseudomonadati</taxon>
        <taxon>Pseudomonadota</taxon>
        <taxon>Alphaproteobacteria</taxon>
        <taxon>Sphingomonadales</taxon>
        <taxon>Sphingosinicellaceae</taxon>
        <taxon>Pacificimonas</taxon>
    </lineage>
</organism>
<sequence length="328" mass="36561">MLMATLGERAAGTDVPDKARLLLDEARAAARRNHDAARFEVLRMADALRDSGIPVVLMKGSAYLMALLPPLPGRNIGDLDIMVPRESLADTERALKGAGWLSVKPRGTYDDAYYRQWMHELPPLAHEMRGGVIDLHHTILPLTARLTPRPERIFEHAVRPAALAPGGETDALPDNIFVMSPPEMLLHSATHLAYDGDFQGGARNLWDIDRLVRHFAKAEGFWDELTIAAAAHDLTVPLARALRLAEALYETPSPPSVRGRGDIVDRLALRKLRGHDEYGQGAAPGAQFLLFLRGHWLRMPPLMLARHLWTKWRARRGEGRREAPQNAR</sequence>
<dbReference type="EMBL" id="JAGSPA010000002">
    <property type="protein sequence ID" value="MBV7256813.1"/>
    <property type="molecule type" value="Genomic_DNA"/>
</dbReference>
<dbReference type="Proteomes" id="UP000722336">
    <property type="component" value="Unassembled WGS sequence"/>
</dbReference>
<proteinExistence type="predicted"/>
<gene>
    <name evidence="1" type="ORF">KCG44_08435</name>
</gene>